<protein>
    <submittedName>
        <fullName evidence="1">Uncharacterized protein</fullName>
    </submittedName>
</protein>
<accession>A0A7G7BD77</accession>
<dbReference type="Proteomes" id="UP000515307">
    <property type="component" value="Chromosome"/>
</dbReference>
<organism evidence="1 2">
    <name type="scientific">Streptomyces finlayi</name>
    <dbReference type="NCBI Taxonomy" id="67296"/>
    <lineage>
        <taxon>Bacteria</taxon>
        <taxon>Bacillati</taxon>
        <taxon>Actinomycetota</taxon>
        <taxon>Actinomycetes</taxon>
        <taxon>Kitasatosporales</taxon>
        <taxon>Streptomycetaceae</taxon>
        <taxon>Streptomyces</taxon>
    </lineage>
</organism>
<sequence length="87" mass="10055">MAIRTLLTYLPPAHDRVVGIDRKTSRRLPARRGVTFQRHQDREVPGPERDTQRHRIEHVWATFPDRFSAFDKCGLLGVRLHPGGSPF</sequence>
<name>A0A7G7BD77_9ACTN</name>
<dbReference type="AlphaFoldDB" id="A0A7G7BD77"/>
<keyword evidence="2" id="KW-1185">Reference proteome</keyword>
<dbReference type="EMBL" id="CP045702">
    <property type="protein sequence ID" value="QNE73292.1"/>
    <property type="molecule type" value="Genomic_DNA"/>
</dbReference>
<gene>
    <name evidence="1" type="ORF">F0344_00425</name>
</gene>
<evidence type="ECO:0000313" key="2">
    <source>
        <dbReference type="Proteomes" id="UP000515307"/>
    </source>
</evidence>
<dbReference type="RefSeq" id="WP_185296862.1">
    <property type="nucleotide sequence ID" value="NZ_CP045702.1"/>
</dbReference>
<evidence type="ECO:0000313" key="1">
    <source>
        <dbReference type="EMBL" id="QNE73292.1"/>
    </source>
</evidence>
<reference evidence="2" key="1">
    <citation type="submission" date="2019-10" db="EMBL/GenBank/DDBJ databases">
        <title>Antimicrobial potential of Antarctic Bacteria.</title>
        <authorList>
            <person name="Benaud N."/>
            <person name="Edwards R.J."/>
            <person name="Ferrari B.C."/>
        </authorList>
    </citation>
    <scope>NUCLEOTIDE SEQUENCE [LARGE SCALE GENOMIC DNA]</scope>
    <source>
        <strain evidence="2">NBSH44</strain>
    </source>
</reference>
<proteinExistence type="predicted"/>
<dbReference type="KEGG" id="sfiy:F0344_00425"/>